<dbReference type="PANTHER" id="PTHR10885:SF0">
    <property type="entry name" value="ISOPENTENYL-DIPHOSPHATE DELTA-ISOMERASE"/>
    <property type="match status" value="1"/>
</dbReference>
<evidence type="ECO:0000313" key="2">
    <source>
        <dbReference type="EMBL" id="MBU3844681.1"/>
    </source>
</evidence>
<evidence type="ECO:0000259" key="1">
    <source>
        <dbReference type="PROSITE" id="PS51462"/>
    </source>
</evidence>
<dbReference type="Proteomes" id="UP000733611">
    <property type="component" value="Unassembled WGS sequence"/>
</dbReference>
<dbReference type="InterPro" id="IPR000086">
    <property type="entry name" value="NUDIX_hydrolase_dom"/>
</dbReference>
<dbReference type="InterPro" id="IPR015797">
    <property type="entry name" value="NUDIX_hydrolase-like_dom_sf"/>
</dbReference>
<dbReference type="Pfam" id="PF00293">
    <property type="entry name" value="NUDIX"/>
    <property type="match status" value="1"/>
</dbReference>
<reference evidence="2" key="1">
    <citation type="journal article" date="2021" name="PeerJ">
        <title>Extensive microbial diversity within the chicken gut microbiome revealed by metagenomics and culture.</title>
        <authorList>
            <person name="Gilroy R."/>
            <person name="Ravi A."/>
            <person name="Getino M."/>
            <person name="Pursley I."/>
            <person name="Horton D.L."/>
            <person name="Alikhan N.F."/>
            <person name="Baker D."/>
            <person name="Gharbi K."/>
            <person name="Hall N."/>
            <person name="Watson M."/>
            <person name="Adriaenssens E.M."/>
            <person name="Foster-Nyarko E."/>
            <person name="Jarju S."/>
            <person name="Secka A."/>
            <person name="Antonio M."/>
            <person name="Oren A."/>
            <person name="Chaudhuri R.R."/>
            <person name="La Ragione R."/>
            <person name="Hildebrand F."/>
            <person name="Pallen M.J."/>
        </authorList>
    </citation>
    <scope>NUCLEOTIDE SEQUENCE</scope>
    <source>
        <strain evidence="2">378</strain>
    </source>
</reference>
<accession>A0A948TGZ0</accession>
<dbReference type="GO" id="GO:0003824">
    <property type="term" value="F:catalytic activity"/>
    <property type="evidence" value="ECO:0007669"/>
    <property type="project" value="UniProtKB-ARBA"/>
</dbReference>
<proteinExistence type="predicted"/>
<dbReference type="EMBL" id="JAHLFE010000150">
    <property type="protein sequence ID" value="MBU3844681.1"/>
    <property type="molecule type" value="Genomic_DNA"/>
</dbReference>
<dbReference type="Gene3D" id="3.90.79.10">
    <property type="entry name" value="Nucleoside Triphosphate Pyrophosphohydrolase"/>
    <property type="match status" value="1"/>
</dbReference>
<reference evidence="2" key="2">
    <citation type="submission" date="2021-04" db="EMBL/GenBank/DDBJ databases">
        <authorList>
            <person name="Gilroy R."/>
        </authorList>
    </citation>
    <scope>NUCLEOTIDE SEQUENCE</scope>
    <source>
        <strain evidence="2">378</strain>
    </source>
</reference>
<organism evidence="2 3">
    <name type="scientific">Candidatus Anaerobiospirillum pullicola</name>
    <dbReference type="NCBI Taxonomy" id="2838451"/>
    <lineage>
        <taxon>Bacteria</taxon>
        <taxon>Pseudomonadati</taxon>
        <taxon>Pseudomonadota</taxon>
        <taxon>Gammaproteobacteria</taxon>
        <taxon>Aeromonadales</taxon>
        <taxon>Succinivibrionaceae</taxon>
        <taxon>Anaerobiospirillum</taxon>
    </lineage>
</organism>
<dbReference type="PANTHER" id="PTHR10885">
    <property type="entry name" value="ISOPENTENYL-DIPHOSPHATE DELTA-ISOMERASE"/>
    <property type="match status" value="1"/>
</dbReference>
<protein>
    <submittedName>
        <fullName evidence="2">NUDIX domain-containing protein</fullName>
    </submittedName>
</protein>
<gene>
    <name evidence="2" type="ORF">H9847_07445</name>
</gene>
<name>A0A948TGZ0_9GAMM</name>
<dbReference type="AlphaFoldDB" id="A0A948TGZ0"/>
<dbReference type="SUPFAM" id="SSF55811">
    <property type="entry name" value="Nudix"/>
    <property type="match status" value="1"/>
</dbReference>
<evidence type="ECO:0000313" key="3">
    <source>
        <dbReference type="Proteomes" id="UP000733611"/>
    </source>
</evidence>
<dbReference type="PROSITE" id="PS51462">
    <property type="entry name" value="NUDIX"/>
    <property type="match status" value="1"/>
</dbReference>
<sequence length="178" mass="19777">MSATELVDIVNENDEVVAVVPRKVMRQKHLPHRASYIVVMDGQERILVEIRTLCKDYAPGLFDACVGGVIQSGEEPDLSASRELKEEIGVDAGAIEFKSLGKMAIPYKSGTSFVMAYLYIARGSFITMRQQSEVSGIMLLHTKELARLKDSCTYDSFIAYEEILHRAHEAGIISSESF</sequence>
<comment type="caution">
    <text evidence="2">The sequence shown here is derived from an EMBL/GenBank/DDBJ whole genome shotgun (WGS) entry which is preliminary data.</text>
</comment>
<feature type="domain" description="Nudix hydrolase" evidence="1">
    <location>
        <begin position="30"/>
        <end position="165"/>
    </location>
</feature>